<name>A0A4Q2E1A9_9AGAR</name>
<evidence type="ECO:0000256" key="1">
    <source>
        <dbReference type="ARBA" id="ARBA00022737"/>
    </source>
</evidence>
<dbReference type="EMBL" id="SDEE01000004">
    <property type="protein sequence ID" value="RXW25514.1"/>
    <property type="molecule type" value="Genomic_DNA"/>
</dbReference>
<accession>A0A4Q2E1A9</accession>
<protein>
    <submittedName>
        <fullName evidence="4">Uncharacterized protein</fullName>
    </submittedName>
</protein>
<evidence type="ECO:0000256" key="3">
    <source>
        <dbReference type="PROSITE-ProRule" id="PRU00023"/>
    </source>
</evidence>
<organism evidence="4 5">
    <name type="scientific">Candolleomyces aberdarensis</name>
    <dbReference type="NCBI Taxonomy" id="2316362"/>
    <lineage>
        <taxon>Eukaryota</taxon>
        <taxon>Fungi</taxon>
        <taxon>Dikarya</taxon>
        <taxon>Basidiomycota</taxon>
        <taxon>Agaricomycotina</taxon>
        <taxon>Agaricomycetes</taxon>
        <taxon>Agaricomycetidae</taxon>
        <taxon>Agaricales</taxon>
        <taxon>Agaricineae</taxon>
        <taxon>Psathyrellaceae</taxon>
        <taxon>Candolleomyces</taxon>
    </lineage>
</organism>
<evidence type="ECO:0000313" key="4">
    <source>
        <dbReference type="EMBL" id="RXW25514.1"/>
    </source>
</evidence>
<dbReference type="Gene3D" id="1.25.40.20">
    <property type="entry name" value="Ankyrin repeat-containing domain"/>
    <property type="match status" value="1"/>
</dbReference>
<dbReference type="AlphaFoldDB" id="A0A4Q2E1A9"/>
<keyword evidence="5" id="KW-1185">Reference proteome</keyword>
<reference evidence="4 5" key="1">
    <citation type="submission" date="2019-01" db="EMBL/GenBank/DDBJ databases">
        <title>Draft genome sequence of Psathyrella aberdarensis IHI B618.</title>
        <authorList>
            <person name="Buettner E."/>
            <person name="Kellner H."/>
        </authorList>
    </citation>
    <scope>NUCLEOTIDE SEQUENCE [LARGE SCALE GENOMIC DNA]</scope>
    <source>
        <strain evidence="4 5">IHI B618</strain>
    </source>
</reference>
<gene>
    <name evidence="4" type="ORF">EST38_g363</name>
</gene>
<evidence type="ECO:0000313" key="5">
    <source>
        <dbReference type="Proteomes" id="UP000290288"/>
    </source>
</evidence>
<feature type="repeat" description="ANK" evidence="3">
    <location>
        <begin position="88"/>
        <end position="120"/>
    </location>
</feature>
<proteinExistence type="predicted"/>
<dbReference type="PROSITE" id="PS50297">
    <property type="entry name" value="ANK_REP_REGION"/>
    <property type="match status" value="3"/>
</dbReference>
<dbReference type="Proteomes" id="UP000290288">
    <property type="component" value="Unassembled WGS sequence"/>
</dbReference>
<dbReference type="PROSITE" id="PS50088">
    <property type="entry name" value="ANK_REPEAT"/>
    <property type="match status" value="3"/>
</dbReference>
<comment type="caution">
    <text evidence="4">The sequence shown here is derived from an EMBL/GenBank/DDBJ whole genome shotgun (WGS) entry which is preliminary data.</text>
</comment>
<dbReference type="SUPFAM" id="SSF48403">
    <property type="entry name" value="Ankyrin repeat"/>
    <property type="match status" value="1"/>
</dbReference>
<feature type="repeat" description="ANK" evidence="3">
    <location>
        <begin position="34"/>
        <end position="66"/>
    </location>
</feature>
<sequence length="151" mass="16292">MSLTVHTAALNKQLMVIRSLIADDPNLINSLDVDERTPLHWAASSGALDIVRFLLDQKAEADRPDNSGWTPLLIAVSAGHTEIVQELIGNTPLHLAMDSAHAETAVLLINAGADRTRENLENETPENVPGVGGKEQKLARQYVVDHCGEAS</sequence>
<dbReference type="OrthoDB" id="539213at2759"/>
<dbReference type="STRING" id="2316362.A0A4Q2E1A9"/>
<dbReference type="Pfam" id="PF12796">
    <property type="entry name" value="Ank_2"/>
    <property type="match status" value="1"/>
</dbReference>
<dbReference type="Pfam" id="PF00023">
    <property type="entry name" value="Ank"/>
    <property type="match status" value="1"/>
</dbReference>
<keyword evidence="2 3" id="KW-0040">ANK repeat</keyword>
<dbReference type="InterPro" id="IPR002110">
    <property type="entry name" value="Ankyrin_rpt"/>
</dbReference>
<evidence type="ECO:0000256" key="2">
    <source>
        <dbReference type="ARBA" id="ARBA00023043"/>
    </source>
</evidence>
<dbReference type="SMART" id="SM00248">
    <property type="entry name" value="ANK"/>
    <property type="match status" value="2"/>
</dbReference>
<keyword evidence="1" id="KW-0677">Repeat</keyword>
<dbReference type="PANTHER" id="PTHR24171">
    <property type="entry name" value="ANKYRIN REPEAT DOMAIN-CONTAINING PROTEIN 39-RELATED"/>
    <property type="match status" value="1"/>
</dbReference>
<dbReference type="InterPro" id="IPR036770">
    <property type="entry name" value="Ankyrin_rpt-contain_sf"/>
</dbReference>
<feature type="repeat" description="ANK" evidence="3">
    <location>
        <begin position="67"/>
        <end position="88"/>
    </location>
</feature>
<dbReference type="PANTHER" id="PTHR24171:SF9">
    <property type="entry name" value="ANKYRIN REPEAT DOMAIN-CONTAINING PROTEIN 39"/>
    <property type="match status" value="1"/>
</dbReference>